<sequence length="49" mass="5233">MTPTVLRSGPLPPLALITDEADDVALARAARRWADQRGGRITVDPTPPP</sequence>
<protein>
    <submittedName>
        <fullName evidence="1">Uncharacterized protein</fullName>
    </submittedName>
</protein>
<dbReference type="AlphaFoldDB" id="A0A1Z1W2H4"/>
<accession>A0A1Z1W2H4</accession>
<evidence type="ECO:0000313" key="1">
    <source>
        <dbReference type="EMBL" id="ARX80622.1"/>
    </source>
</evidence>
<dbReference type="RefSeq" id="WP_159399467.1">
    <property type="nucleotide sequence ID" value="NZ_CP021748.1"/>
</dbReference>
<keyword evidence="2" id="KW-1185">Reference proteome</keyword>
<dbReference type="KEGG" id="salf:SMD44_00020"/>
<proteinExistence type="predicted"/>
<organism evidence="1 2">
    <name type="scientific">Streptomyces alboflavus</name>
    <dbReference type="NCBI Taxonomy" id="67267"/>
    <lineage>
        <taxon>Bacteria</taxon>
        <taxon>Bacillati</taxon>
        <taxon>Actinomycetota</taxon>
        <taxon>Actinomycetes</taxon>
        <taxon>Kitasatosporales</taxon>
        <taxon>Streptomycetaceae</taxon>
        <taxon>Streptomyces</taxon>
    </lineage>
</organism>
<name>A0A1Z1W2H4_9ACTN</name>
<dbReference type="EMBL" id="CP021748">
    <property type="protein sequence ID" value="ARX80622.1"/>
    <property type="molecule type" value="Genomic_DNA"/>
</dbReference>
<evidence type="ECO:0000313" key="2">
    <source>
        <dbReference type="Proteomes" id="UP000195880"/>
    </source>
</evidence>
<gene>
    <name evidence="1" type="ORF">SMD44_00020</name>
</gene>
<reference evidence="1 2" key="1">
    <citation type="submission" date="2017-05" db="EMBL/GenBank/DDBJ databases">
        <title>Streptomyces alboflavus Genome sequencing and assembly.</title>
        <authorList>
            <person name="Wang Y."/>
            <person name="Du B."/>
            <person name="Ding Y."/>
            <person name="Liu H."/>
            <person name="Hou Q."/>
            <person name="Liu K."/>
            <person name="Wang C."/>
            <person name="Yao L."/>
        </authorList>
    </citation>
    <scope>NUCLEOTIDE SEQUENCE [LARGE SCALE GENOMIC DNA]</scope>
    <source>
        <strain evidence="1 2">MDJK44</strain>
    </source>
</reference>
<dbReference type="Proteomes" id="UP000195880">
    <property type="component" value="Chromosome"/>
</dbReference>